<evidence type="ECO:0000313" key="2">
    <source>
        <dbReference type="WBParaSite" id="PgR056X_g042_t01"/>
    </source>
</evidence>
<accession>A0A915BS87</accession>
<proteinExistence type="predicted"/>
<dbReference type="AlphaFoldDB" id="A0A915BS87"/>
<protein>
    <submittedName>
        <fullName evidence="2">Uncharacterized protein</fullName>
    </submittedName>
</protein>
<name>A0A915BS87_PARUN</name>
<evidence type="ECO:0000313" key="1">
    <source>
        <dbReference type="Proteomes" id="UP000887569"/>
    </source>
</evidence>
<sequence length="38" mass="4362">MFLFKVRMQYCRAPFGPSLRRSITSSTVTSSRISISHL</sequence>
<dbReference type="WBParaSite" id="PgR056X_g042_t01">
    <property type="protein sequence ID" value="PgR056X_g042_t01"/>
    <property type="gene ID" value="PgR056X_g042"/>
</dbReference>
<dbReference type="Proteomes" id="UP000887569">
    <property type="component" value="Unplaced"/>
</dbReference>
<organism evidence="1 2">
    <name type="scientific">Parascaris univalens</name>
    <name type="common">Nematode worm</name>
    <dbReference type="NCBI Taxonomy" id="6257"/>
    <lineage>
        <taxon>Eukaryota</taxon>
        <taxon>Metazoa</taxon>
        <taxon>Ecdysozoa</taxon>
        <taxon>Nematoda</taxon>
        <taxon>Chromadorea</taxon>
        <taxon>Rhabditida</taxon>
        <taxon>Spirurina</taxon>
        <taxon>Ascaridomorpha</taxon>
        <taxon>Ascaridoidea</taxon>
        <taxon>Ascarididae</taxon>
        <taxon>Parascaris</taxon>
    </lineage>
</organism>
<keyword evidence="1" id="KW-1185">Reference proteome</keyword>
<reference evidence="2" key="1">
    <citation type="submission" date="2022-11" db="UniProtKB">
        <authorList>
            <consortium name="WormBaseParasite"/>
        </authorList>
    </citation>
    <scope>IDENTIFICATION</scope>
</reference>